<accession>A0A6J7UM88</accession>
<dbReference type="PANTHER" id="PTHR35369:SF2">
    <property type="entry name" value="BLR3025 PROTEIN"/>
    <property type="match status" value="1"/>
</dbReference>
<organism evidence="3">
    <name type="scientific">freshwater metagenome</name>
    <dbReference type="NCBI Taxonomy" id="449393"/>
    <lineage>
        <taxon>unclassified sequences</taxon>
        <taxon>metagenomes</taxon>
        <taxon>ecological metagenomes</taxon>
    </lineage>
</organism>
<sequence length="470" mass="52757">MKNHYSYRVAIVRAVGIDARQLNALAQEITAIAPLIEIVDDEHVLVPMRGPTRYFGGEKAVAEQLFSCAPEHVVLTIGIADGRLAGLIAARMAQPLFVVPAGETAEFLANIDVRHLEQFVDVSANTLSLLFRLGLSTCGKVAATSKQLLADRFGPDGNMLHTLCGGADLHPALTEKIPTLYYAESDYEEPLVAVETVLASVQQLIAPLMEKLQGEHLAMCRVVVTLTTEHDDISERVWYSAAGFHERGLLERVRWQVTTWLEESSGLTAGVHNIAVNVQNTVPIGHEQPRLWGGRSESDAAARMAIARVAGVVGQDHVRVPEWRGGRDITREYELVPAHRVDLVRHDATVHRVTPGVLRPALWSGDMGQHAPMLNIFPPEKIEVLNCHHMAVEVSGRHHVRSEPQYIRRHEQLFSVRTWHGPWPVEERWWDPLRQRRVVRMQCLVDDGEQEHGWLVMLEHRTWWLVAVYS</sequence>
<dbReference type="EMBL" id="CAFBPN010000037">
    <property type="protein sequence ID" value="CAB5020432.1"/>
    <property type="molecule type" value="Genomic_DNA"/>
</dbReference>
<evidence type="ECO:0000256" key="1">
    <source>
        <dbReference type="ARBA" id="ARBA00022763"/>
    </source>
</evidence>
<gene>
    <name evidence="2" type="ORF">UFOPK4098_00830</name>
    <name evidence="3" type="ORF">UFOPK4347_01084</name>
</gene>
<protein>
    <submittedName>
        <fullName evidence="3">Unannotated protein</fullName>
    </submittedName>
</protein>
<dbReference type="SUPFAM" id="SSF56672">
    <property type="entry name" value="DNA/RNA polymerases"/>
    <property type="match status" value="1"/>
</dbReference>
<proteinExistence type="predicted"/>
<dbReference type="EMBL" id="CAFBQU010000027">
    <property type="protein sequence ID" value="CAB5066066.1"/>
    <property type="molecule type" value="Genomic_DNA"/>
</dbReference>
<dbReference type="AlphaFoldDB" id="A0A6J7UM88"/>
<reference evidence="3" key="1">
    <citation type="submission" date="2020-05" db="EMBL/GenBank/DDBJ databases">
        <authorList>
            <person name="Chiriac C."/>
            <person name="Salcher M."/>
            <person name="Ghai R."/>
            <person name="Kavagutti S V."/>
        </authorList>
    </citation>
    <scope>NUCLEOTIDE SEQUENCE</scope>
</reference>
<dbReference type="InterPro" id="IPR050356">
    <property type="entry name" value="SulA_CellDiv_inhibitor"/>
</dbReference>
<dbReference type="GO" id="GO:0006281">
    <property type="term" value="P:DNA repair"/>
    <property type="evidence" value="ECO:0007669"/>
    <property type="project" value="TreeGrafter"/>
</dbReference>
<name>A0A6J7UM88_9ZZZZ</name>
<evidence type="ECO:0000313" key="3">
    <source>
        <dbReference type="EMBL" id="CAB5066066.1"/>
    </source>
</evidence>
<dbReference type="PANTHER" id="PTHR35369">
    <property type="entry name" value="BLR3025 PROTEIN-RELATED"/>
    <property type="match status" value="1"/>
</dbReference>
<keyword evidence="1" id="KW-0227">DNA damage</keyword>
<dbReference type="InterPro" id="IPR043502">
    <property type="entry name" value="DNA/RNA_pol_sf"/>
</dbReference>
<evidence type="ECO:0000313" key="2">
    <source>
        <dbReference type="EMBL" id="CAB5020432.1"/>
    </source>
</evidence>